<name>A0A6N8HVJ4_9FIRM</name>
<dbReference type="PANTHER" id="PTHR33705">
    <property type="entry name" value="PHOSPHOCARRIER PROTEIN HPR"/>
    <property type="match status" value="1"/>
</dbReference>
<dbReference type="CDD" id="cd00367">
    <property type="entry name" value="PTS-HPr_like"/>
    <property type="match status" value="1"/>
</dbReference>
<gene>
    <name evidence="5" type="primary">ptsH_2</name>
    <name evidence="5" type="ORF">CAFE_04860</name>
    <name evidence="6" type="ORF">HCR03_08880</name>
</gene>
<keyword evidence="7" id="KW-1185">Reference proteome</keyword>
<dbReference type="NCBIfam" id="TIGR01003">
    <property type="entry name" value="PTS_HPr_family"/>
    <property type="match status" value="1"/>
</dbReference>
<sequence length="85" mass="9372">MQEFQYTIQDENGIHARPAGLLVRKAQSYQSSATMIHEGKSADMKRLFALLGLNIKQGNTVTVQLSGEDEEAAAQGLKEFFGENL</sequence>
<dbReference type="InterPro" id="IPR035895">
    <property type="entry name" value="HPr-like_sf"/>
</dbReference>
<dbReference type="RefSeq" id="WP_066644984.1">
    <property type="nucleotide sequence ID" value="NZ_CP060286.1"/>
</dbReference>
<dbReference type="Proteomes" id="UP000515909">
    <property type="component" value="Chromosome"/>
</dbReference>
<dbReference type="SUPFAM" id="SSF55594">
    <property type="entry name" value="HPr-like"/>
    <property type="match status" value="1"/>
</dbReference>
<feature type="domain" description="HPr" evidence="4">
    <location>
        <begin position="1"/>
        <end position="85"/>
    </location>
</feature>
<protein>
    <submittedName>
        <fullName evidence="6">HPr family phosphocarrier protein</fullName>
    </submittedName>
    <submittedName>
        <fullName evidence="5">Phosphocarrier protein HPr</fullName>
    </submittedName>
</protein>
<reference evidence="6 8" key="2">
    <citation type="submission" date="2020-08" db="EMBL/GenBank/DDBJ databases">
        <title>The isolate Caproiciproducens sp. 7D4C2 produces n-caproate at mildly acidic conditions from hexoses: genome and rBOX comparison with related strains and chain-elongating bacteria.</title>
        <authorList>
            <person name="Esquivel-Elizondo S."/>
            <person name="Bagci C."/>
            <person name="Temovska M."/>
            <person name="Jeon B.S."/>
            <person name="Bessarab I."/>
            <person name="Williams R.B.H."/>
            <person name="Huson D.H."/>
            <person name="Angenent L.T."/>
        </authorList>
    </citation>
    <scope>NUCLEOTIDE SEQUENCE [LARGE SCALE GENOMIC DNA]</scope>
    <source>
        <strain evidence="6 8">7D4C2</strain>
    </source>
</reference>
<dbReference type="Pfam" id="PF00381">
    <property type="entry name" value="PTS-HPr"/>
    <property type="match status" value="1"/>
</dbReference>
<evidence type="ECO:0000313" key="6">
    <source>
        <dbReference type="EMBL" id="QNK42301.1"/>
    </source>
</evidence>
<dbReference type="KEGG" id="cfem:HCR03_08880"/>
<accession>A0A7G8TFB0</accession>
<reference evidence="5 7" key="1">
    <citation type="submission" date="2019-09" db="EMBL/GenBank/DDBJ databases">
        <title>Genome sequence of Clostridium sp. EA1.</title>
        <authorList>
            <person name="Poehlein A."/>
            <person name="Bengelsdorf F.R."/>
            <person name="Daniel R."/>
        </authorList>
    </citation>
    <scope>NUCLEOTIDE SEQUENCE [LARGE SCALE GENOMIC DNA]</scope>
    <source>
        <strain evidence="5 7">EA1</strain>
    </source>
</reference>
<dbReference type="Proteomes" id="UP000469440">
    <property type="component" value="Unassembled WGS sequence"/>
</dbReference>
<dbReference type="PROSITE" id="PS51350">
    <property type="entry name" value="PTS_HPR_DOM"/>
    <property type="match status" value="1"/>
</dbReference>
<keyword evidence="3" id="KW-0598">Phosphotransferase system</keyword>
<evidence type="ECO:0000256" key="1">
    <source>
        <dbReference type="ARBA" id="ARBA00004496"/>
    </source>
</evidence>
<dbReference type="EMBL" id="CP060286">
    <property type="protein sequence ID" value="QNK42301.1"/>
    <property type="molecule type" value="Genomic_DNA"/>
</dbReference>
<dbReference type="AlphaFoldDB" id="A0A6N8HVJ4"/>
<evidence type="ECO:0000313" key="7">
    <source>
        <dbReference type="Proteomes" id="UP000469440"/>
    </source>
</evidence>
<dbReference type="InterPro" id="IPR050399">
    <property type="entry name" value="HPr"/>
</dbReference>
<keyword evidence="2" id="KW-0963">Cytoplasm</keyword>
<comment type="subcellular location">
    <subcellularLocation>
        <location evidence="1">Cytoplasm</location>
    </subcellularLocation>
</comment>
<dbReference type="GO" id="GO:0005737">
    <property type="term" value="C:cytoplasm"/>
    <property type="evidence" value="ECO:0007669"/>
    <property type="project" value="UniProtKB-SubCell"/>
</dbReference>
<dbReference type="InterPro" id="IPR000032">
    <property type="entry name" value="HPr-like"/>
</dbReference>
<evidence type="ECO:0000259" key="4">
    <source>
        <dbReference type="PROSITE" id="PS51350"/>
    </source>
</evidence>
<proteinExistence type="predicted"/>
<organism evidence="5 7">
    <name type="scientific">Caproicibacter fermentans</name>
    <dbReference type="NCBI Taxonomy" id="2576756"/>
    <lineage>
        <taxon>Bacteria</taxon>
        <taxon>Bacillati</taxon>
        <taxon>Bacillota</taxon>
        <taxon>Clostridia</taxon>
        <taxon>Eubacteriales</taxon>
        <taxon>Acutalibacteraceae</taxon>
        <taxon>Caproicibacter</taxon>
    </lineage>
</organism>
<dbReference type="Gene3D" id="3.30.1340.10">
    <property type="entry name" value="HPr-like"/>
    <property type="match status" value="1"/>
</dbReference>
<dbReference type="PANTHER" id="PTHR33705:SF2">
    <property type="entry name" value="PHOSPHOCARRIER PROTEIN NPR"/>
    <property type="match status" value="1"/>
</dbReference>
<dbReference type="PRINTS" id="PR00107">
    <property type="entry name" value="PHOSPHOCPHPR"/>
</dbReference>
<dbReference type="OrthoDB" id="9809047at2"/>
<evidence type="ECO:0000313" key="5">
    <source>
        <dbReference type="EMBL" id="MVB09821.1"/>
    </source>
</evidence>
<dbReference type="EMBL" id="VWXL01000014">
    <property type="protein sequence ID" value="MVB09821.1"/>
    <property type="molecule type" value="Genomic_DNA"/>
</dbReference>
<accession>A0A6N8HVJ4</accession>
<evidence type="ECO:0000256" key="3">
    <source>
        <dbReference type="ARBA" id="ARBA00022683"/>
    </source>
</evidence>
<evidence type="ECO:0000256" key="2">
    <source>
        <dbReference type="ARBA" id="ARBA00022490"/>
    </source>
</evidence>
<evidence type="ECO:0000313" key="8">
    <source>
        <dbReference type="Proteomes" id="UP000515909"/>
    </source>
</evidence>
<dbReference type="GO" id="GO:0009401">
    <property type="term" value="P:phosphoenolpyruvate-dependent sugar phosphotransferase system"/>
    <property type="evidence" value="ECO:0007669"/>
    <property type="project" value="UniProtKB-KW"/>
</dbReference>